<protein>
    <submittedName>
        <fullName evidence="2">MEDS: MEthanogen/methylotroph, DcmR Sensory domain</fullName>
    </submittedName>
</protein>
<dbReference type="RefSeq" id="WP_090856364.1">
    <property type="nucleotide sequence ID" value="NZ_FNJU01000008.1"/>
</dbReference>
<accession>A0A1H0W055</accession>
<dbReference type="OrthoDB" id="1925880at2"/>
<dbReference type="Proteomes" id="UP000199159">
    <property type="component" value="Unassembled WGS sequence"/>
</dbReference>
<name>A0A1H0W055_9BACI</name>
<dbReference type="AlphaFoldDB" id="A0A1H0W055"/>
<evidence type="ECO:0000313" key="2">
    <source>
        <dbReference type="EMBL" id="SDP83971.1"/>
    </source>
</evidence>
<evidence type="ECO:0000259" key="1">
    <source>
        <dbReference type="Pfam" id="PF14417"/>
    </source>
</evidence>
<organism evidence="2 3">
    <name type="scientific">Litchfieldia salsa</name>
    <dbReference type="NCBI Taxonomy" id="930152"/>
    <lineage>
        <taxon>Bacteria</taxon>
        <taxon>Bacillati</taxon>
        <taxon>Bacillota</taxon>
        <taxon>Bacilli</taxon>
        <taxon>Bacillales</taxon>
        <taxon>Bacillaceae</taxon>
        <taxon>Litchfieldia</taxon>
    </lineage>
</organism>
<feature type="domain" description="MEDS" evidence="1">
    <location>
        <begin position="17"/>
        <end position="117"/>
    </location>
</feature>
<dbReference type="Pfam" id="PF14417">
    <property type="entry name" value="MEDS"/>
    <property type="match status" value="1"/>
</dbReference>
<proteinExistence type="predicted"/>
<evidence type="ECO:0000313" key="3">
    <source>
        <dbReference type="Proteomes" id="UP000199159"/>
    </source>
</evidence>
<sequence>MELLDFHGINRTGVIHFPVKNMVIANNTNGIDGVRQLISSLLKEVESNRFRGARVIGQPSYAIGETSKEDFLKLEEVLTEVLIGINVSGLCLYDAFDYIHNGEIMDEKIMMESLKTHSHLLYDNSLFKIQL</sequence>
<reference evidence="3" key="1">
    <citation type="submission" date="2016-10" db="EMBL/GenBank/DDBJ databases">
        <authorList>
            <person name="Varghese N."/>
            <person name="Submissions S."/>
        </authorList>
    </citation>
    <scope>NUCLEOTIDE SEQUENCE [LARGE SCALE GENOMIC DNA]</scope>
    <source>
        <strain evidence="3">IBRC-M10078</strain>
    </source>
</reference>
<gene>
    <name evidence="2" type="ORF">SAMN05216565_108129</name>
</gene>
<dbReference type="STRING" id="930152.SAMN05216565_108129"/>
<dbReference type="InterPro" id="IPR025847">
    <property type="entry name" value="MEDS_domain"/>
</dbReference>
<dbReference type="EMBL" id="FNJU01000008">
    <property type="protein sequence ID" value="SDP83971.1"/>
    <property type="molecule type" value="Genomic_DNA"/>
</dbReference>
<keyword evidence="3" id="KW-1185">Reference proteome</keyword>